<sequence length="359" mass="38523">MPSYSALTRISPQYVEANKGTQKLCLSVMNQDGKPAIIDASIELEPETSLSWIDSLIVTVTDVNKVSLGSWAINLGDTLTETNGRILYPPTHDPEAPLYGIRYTTDTAATLSIAQTFTGDFQGPKVVSEQWYEAAGTYDIPITLNVQLSLEAAATAVTGQALPASNDTAKTVFPVSFSNTTFQTVYVDKDGEFSLIGPDATDAGTLLGVSRSKNTFFILQNPGSYDRFDWSSIPTTVAKADLPAYKQAMLLSQGVDLRRNGSNGSRKEIVFGVGPISLGGYVDISTLEVGVELAVIGISLGQVSGNLNDGIKFKVDLIAASGEVDLYLEGSSPKEVWVGWEVKVLFGDVLKDSRKIMDI</sequence>
<dbReference type="AlphaFoldDB" id="A0AAI8VPQ0"/>
<evidence type="ECO:0000313" key="1">
    <source>
        <dbReference type="EMBL" id="CAJ2508797.1"/>
    </source>
</evidence>
<comment type="caution">
    <text evidence="1">The sequence shown here is derived from an EMBL/GenBank/DDBJ whole genome shotgun (WGS) entry which is preliminary data.</text>
</comment>
<proteinExistence type="predicted"/>
<protein>
    <submittedName>
        <fullName evidence="1">Uu.00g138230.m01.CDS01</fullName>
    </submittedName>
</protein>
<dbReference type="Proteomes" id="UP001295740">
    <property type="component" value="Unassembled WGS sequence"/>
</dbReference>
<dbReference type="EMBL" id="CAUWAG010000012">
    <property type="protein sequence ID" value="CAJ2508797.1"/>
    <property type="molecule type" value="Genomic_DNA"/>
</dbReference>
<accession>A0AAI8VPQ0</accession>
<evidence type="ECO:0000313" key="2">
    <source>
        <dbReference type="Proteomes" id="UP001295740"/>
    </source>
</evidence>
<organism evidence="1 2">
    <name type="scientific">Anthostomella pinea</name>
    <dbReference type="NCBI Taxonomy" id="933095"/>
    <lineage>
        <taxon>Eukaryota</taxon>
        <taxon>Fungi</taxon>
        <taxon>Dikarya</taxon>
        <taxon>Ascomycota</taxon>
        <taxon>Pezizomycotina</taxon>
        <taxon>Sordariomycetes</taxon>
        <taxon>Xylariomycetidae</taxon>
        <taxon>Xylariales</taxon>
        <taxon>Xylariaceae</taxon>
        <taxon>Anthostomella</taxon>
    </lineage>
</organism>
<name>A0AAI8VPQ0_9PEZI</name>
<reference evidence="1" key="1">
    <citation type="submission" date="2023-10" db="EMBL/GenBank/DDBJ databases">
        <authorList>
            <person name="Hackl T."/>
        </authorList>
    </citation>
    <scope>NUCLEOTIDE SEQUENCE</scope>
</reference>
<gene>
    <name evidence="1" type="ORF">KHLLAP_LOCUS9265</name>
</gene>
<keyword evidence="2" id="KW-1185">Reference proteome</keyword>